<name>A0ACC3A8R9_9EURO</name>
<proteinExistence type="predicted"/>
<evidence type="ECO:0000313" key="2">
    <source>
        <dbReference type="Proteomes" id="UP001172386"/>
    </source>
</evidence>
<dbReference type="EMBL" id="JAPDRQ010000067">
    <property type="protein sequence ID" value="KAJ9657215.1"/>
    <property type="molecule type" value="Genomic_DNA"/>
</dbReference>
<accession>A0ACC3A8R9</accession>
<evidence type="ECO:0000313" key="1">
    <source>
        <dbReference type="EMBL" id="KAJ9657215.1"/>
    </source>
</evidence>
<protein>
    <submittedName>
        <fullName evidence="1">Uncharacterized protein</fullName>
    </submittedName>
</protein>
<keyword evidence="2" id="KW-1185">Reference proteome</keyword>
<sequence>MTAVNATRPEVATTSPPRGVAAELEDEAVAEEELLVVELVLELDEPELVAAAEEAEDVAEPDVFEAAADDVDEEDEEAAAPKTPPTTLSGALLESTFEAALL</sequence>
<gene>
    <name evidence="1" type="ORF">H2198_004441</name>
</gene>
<dbReference type="Proteomes" id="UP001172386">
    <property type="component" value="Unassembled WGS sequence"/>
</dbReference>
<comment type="caution">
    <text evidence="1">The sequence shown here is derived from an EMBL/GenBank/DDBJ whole genome shotgun (WGS) entry which is preliminary data.</text>
</comment>
<reference evidence="1" key="1">
    <citation type="submission" date="2022-10" db="EMBL/GenBank/DDBJ databases">
        <title>Culturing micro-colonial fungi from biological soil crusts in the Mojave desert and describing Neophaeococcomyces mojavensis, and introducing the new genera and species Taxawa tesnikishii.</title>
        <authorList>
            <person name="Kurbessoian T."/>
            <person name="Stajich J.E."/>
        </authorList>
    </citation>
    <scope>NUCLEOTIDE SEQUENCE</scope>
    <source>
        <strain evidence="1">JES_112</strain>
    </source>
</reference>
<organism evidence="1 2">
    <name type="scientific">Neophaeococcomyces mojaviensis</name>
    <dbReference type="NCBI Taxonomy" id="3383035"/>
    <lineage>
        <taxon>Eukaryota</taxon>
        <taxon>Fungi</taxon>
        <taxon>Dikarya</taxon>
        <taxon>Ascomycota</taxon>
        <taxon>Pezizomycotina</taxon>
        <taxon>Eurotiomycetes</taxon>
        <taxon>Chaetothyriomycetidae</taxon>
        <taxon>Chaetothyriales</taxon>
        <taxon>Chaetothyriales incertae sedis</taxon>
        <taxon>Neophaeococcomyces</taxon>
    </lineage>
</organism>